<dbReference type="RefSeq" id="WP_165094065.1">
    <property type="nucleotide sequence ID" value="NZ_CP049056.1"/>
</dbReference>
<organism evidence="7 8">
    <name type="scientific">Pikeienuella piscinae</name>
    <dbReference type="NCBI Taxonomy" id="2748098"/>
    <lineage>
        <taxon>Bacteria</taxon>
        <taxon>Pseudomonadati</taxon>
        <taxon>Pseudomonadota</taxon>
        <taxon>Alphaproteobacteria</taxon>
        <taxon>Rhodobacterales</taxon>
        <taxon>Paracoccaceae</taxon>
        <taxon>Pikeienuella</taxon>
    </lineage>
</organism>
<dbReference type="InterPro" id="IPR001789">
    <property type="entry name" value="Sig_transdc_resp-reg_receiver"/>
</dbReference>
<dbReference type="SUPFAM" id="SSF46894">
    <property type="entry name" value="C-terminal effector domain of the bipartite response regulators"/>
    <property type="match status" value="1"/>
</dbReference>
<dbReference type="PROSITE" id="PS50110">
    <property type="entry name" value="RESPONSE_REGULATORY"/>
    <property type="match status" value="1"/>
</dbReference>
<accession>A0A7L5BVI0</accession>
<dbReference type="Pfam" id="PF00072">
    <property type="entry name" value="Response_reg"/>
    <property type="match status" value="1"/>
</dbReference>
<dbReference type="GO" id="GO:0000160">
    <property type="term" value="P:phosphorelay signal transduction system"/>
    <property type="evidence" value="ECO:0007669"/>
    <property type="project" value="InterPro"/>
</dbReference>
<evidence type="ECO:0000256" key="2">
    <source>
        <dbReference type="ARBA" id="ARBA00023125"/>
    </source>
</evidence>
<dbReference type="EMBL" id="CP049056">
    <property type="protein sequence ID" value="QIE54196.1"/>
    <property type="molecule type" value="Genomic_DNA"/>
</dbReference>
<dbReference type="PROSITE" id="PS50043">
    <property type="entry name" value="HTH_LUXR_2"/>
    <property type="match status" value="1"/>
</dbReference>
<dbReference type="Proteomes" id="UP000503336">
    <property type="component" value="Chromosome"/>
</dbReference>
<evidence type="ECO:0000256" key="3">
    <source>
        <dbReference type="ARBA" id="ARBA00023163"/>
    </source>
</evidence>
<dbReference type="PROSITE" id="PS00622">
    <property type="entry name" value="HTH_LUXR_1"/>
    <property type="match status" value="1"/>
</dbReference>
<dbReference type="GO" id="GO:0006355">
    <property type="term" value="P:regulation of DNA-templated transcription"/>
    <property type="evidence" value="ECO:0007669"/>
    <property type="project" value="InterPro"/>
</dbReference>
<sequence length="211" mass="22605">MTGSGVSVVVVEDDDDVAESLEALLGGYGYAVFRYASAEALLAAPEPAADCLLIDMKLPGLTGLELLETLRAGGSTTPAIFVTGHGDVALAVRSLRAGARDFIEKPYDDVDLIARIEAAMREASDADPERAVYLRRFKGLTPREREVMIEVVAGRPNKVIAHRLGLSPKTVEVHRARVMEKTGAANLSHLVRLALKAGFDPEGDGRPDEAR</sequence>
<dbReference type="GO" id="GO:0003677">
    <property type="term" value="F:DNA binding"/>
    <property type="evidence" value="ECO:0007669"/>
    <property type="project" value="UniProtKB-KW"/>
</dbReference>
<dbReference type="Gene3D" id="1.10.10.10">
    <property type="entry name" value="Winged helix-like DNA-binding domain superfamily/Winged helix DNA-binding domain"/>
    <property type="match status" value="1"/>
</dbReference>
<keyword evidence="1" id="KW-0805">Transcription regulation</keyword>
<keyword evidence="4" id="KW-0597">Phosphoprotein</keyword>
<dbReference type="InterPro" id="IPR011006">
    <property type="entry name" value="CheY-like_superfamily"/>
</dbReference>
<evidence type="ECO:0000313" key="8">
    <source>
        <dbReference type="Proteomes" id="UP000503336"/>
    </source>
</evidence>
<reference evidence="7 8" key="1">
    <citation type="submission" date="2020-02" db="EMBL/GenBank/DDBJ databases">
        <title>complete genome sequence of Rhodobacteraceae bacterium.</title>
        <authorList>
            <person name="Park J."/>
            <person name="Kim Y.-S."/>
            <person name="Kim K.-H."/>
        </authorList>
    </citation>
    <scope>NUCLEOTIDE SEQUENCE [LARGE SCALE GENOMIC DNA]</scope>
    <source>
        <strain evidence="7 8">RR4-56</strain>
    </source>
</reference>
<dbReference type="InterPro" id="IPR036388">
    <property type="entry name" value="WH-like_DNA-bd_sf"/>
</dbReference>
<dbReference type="Pfam" id="PF00196">
    <property type="entry name" value="GerE"/>
    <property type="match status" value="1"/>
</dbReference>
<dbReference type="PANTHER" id="PTHR44688:SF16">
    <property type="entry name" value="DNA-BINDING TRANSCRIPTIONAL ACTIVATOR DEVR_DOSR"/>
    <property type="match status" value="1"/>
</dbReference>
<name>A0A7L5BVI0_9RHOB</name>
<dbReference type="PRINTS" id="PR00038">
    <property type="entry name" value="HTHLUXR"/>
</dbReference>
<dbReference type="SUPFAM" id="SSF52172">
    <property type="entry name" value="CheY-like"/>
    <property type="match status" value="1"/>
</dbReference>
<evidence type="ECO:0000259" key="6">
    <source>
        <dbReference type="PROSITE" id="PS50110"/>
    </source>
</evidence>
<evidence type="ECO:0000256" key="1">
    <source>
        <dbReference type="ARBA" id="ARBA00023015"/>
    </source>
</evidence>
<keyword evidence="8" id="KW-1185">Reference proteome</keyword>
<dbReference type="PANTHER" id="PTHR44688">
    <property type="entry name" value="DNA-BINDING TRANSCRIPTIONAL ACTIVATOR DEVR_DOSR"/>
    <property type="match status" value="1"/>
</dbReference>
<evidence type="ECO:0000256" key="4">
    <source>
        <dbReference type="PROSITE-ProRule" id="PRU00169"/>
    </source>
</evidence>
<keyword evidence="3" id="KW-0804">Transcription</keyword>
<dbReference type="InterPro" id="IPR000792">
    <property type="entry name" value="Tscrpt_reg_LuxR_C"/>
</dbReference>
<feature type="modified residue" description="4-aspartylphosphate" evidence="4">
    <location>
        <position position="55"/>
    </location>
</feature>
<feature type="domain" description="Response regulatory" evidence="6">
    <location>
        <begin position="7"/>
        <end position="120"/>
    </location>
</feature>
<dbReference type="AlphaFoldDB" id="A0A7L5BVI0"/>
<dbReference type="Gene3D" id="3.40.50.2300">
    <property type="match status" value="1"/>
</dbReference>
<gene>
    <name evidence="7" type="ORF">G5B40_01295</name>
</gene>
<protein>
    <submittedName>
        <fullName evidence="7">Response regulator transcription factor</fullName>
    </submittedName>
</protein>
<evidence type="ECO:0000313" key="7">
    <source>
        <dbReference type="EMBL" id="QIE54196.1"/>
    </source>
</evidence>
<dbReference type="InterPro" id="IPR016032">
    <property type="entry name" value="Sig_transdc_resp-reg_C-effctor"/>
</dbReference>
<proteinExistence type="predicted"/>
<keyword evidence="2" id="KW-0238">DNA-binding</keyword>
<dbReference type="CDD" id="cd06170">
    <property type="entry name" value="LuxR_C_like"/>
    <property type="match status" value="1"/>
</dbReference>
<dbReference type="SMART" id="SM00421">
    <property type="entry name" value="HTH_LUXR"/>
    <property type="match status" value="1"/>
</dbReference>
<dbReference type="KEGG" id="hdh:G5B40_01295"/>
<evidence type="ECO:0000259" key="5">
    <source>
        <dbReference type="PROSITE" id="PS50043"/>
    </source>
</evidence>
<feature type="domain" description="HTH luxR-type" evidence="5">
    <location>
        <begin position="133"/>
        <end position="198"/>
    </location>
</feature>
<dbReference type="SMART" id="SM00448">
    <property type="entry name" value="REC"/>
    <property type="match status" value="1"/>
</dbReference>